<dbReference type="RefSeq" id="WP_169465998.1">
    <property type="nucleotide sequence ID" value="NZ_JABBGG010000006.1"/>
</dbReference>
<comment type="caution">
    <text evidence="1">The sequence shown here is derived from an EMBL/GenBank/DDBJ whole genome shotgun (WGS) entry which is preliminary data.</text>
</comment>
<evidence type="ECO:0000313" key="1">
    <source>
        <dbReference type="EMBL" id="NML61739.1"/>
    </source>
</evidence>
<protein>
    <submittedName>
        <fullName evidence="1">Phasin family protein</fullName>
    </submittedName>
</protein>
<dbReference type="AlphaFoldDB" id="A0A848HNN2"/>
<accession>A0A848HNN2</accession>
<dbReference type="EMBL" id="JABBGG010000006">
    <property type="protein sequence ID" value="NML61739.1"/>
    <property type="molecule type" value="Genomic_DNA"/>
</dbReference>
<gene>
    <name evidence="1" type="ORF">HHL21_11745</name>
</gene>
<name>A0A848HNN2_9BURK</name>
<sequence>MQSLANNPARRSHVETQINFFTELARRSFDSARKLGELNLRLGRQRLEESINSGRQMLACMQPSAGSQH</sequence>
<dbReference type="Proteomes" id="UP000583752">
    <property type="component" value="Unassembled WGS sequence"/>
</dbReference>
<evidence type="ECO:0000313" key="2">
    <source>
        <dbReference type="Proteomes" id="UP000583752"/>
    </source>
</evidence>
<reference evidence="1 2" key="1">
    <citation type="submission" date="2020-04" db="EMBL/GenBank/DDBJ databases">
        <title>Massilia sp. RP-1-19 isolated from soil.</title>
        <authorList>
            <person name="Dahal R.H."/>
        </authorList>
    </citation>
    <scope>NUCLEOTIDE SEQUENCE [LARGE SCALE GENOMIC DNA]</scope>
    <source>
        <strain evidence="1 2">RP-1-19</strain>
    </source>
</reference>
<organism evidence="1 2">
    <name type="scientific">Massilia polaris</name>
    <dbReference type="NCBI Taxonomy" id="2728846"/>
    <lineage>
        <taxon>Bacteria</taxon>
        <taxon>Pseudomonadati</taxon>
        <taxon>Pseudomonadota</taxon>
        <taxon>Betaproteobacteria</taxon>
        <taxon>Burkholderiales</taxon>
        <taxon>Oxalobacteraceae</taxon>
        <taxon>Telluria group</taxon>
        <taxon>Massilia</taxon>
    </lineage>
</organism>
<proteinExistence type="predicted"/>
<keyword evidence="2" id="KW-1185">Reference proteome</keyword>